<sequence>MGDRTAELRDLFESVTGTETVTERQQDTRGTLRSEQDVRAALIEEIEDMRSVLGFETELSTAQLATIVEAYYAGQSDAEIAAEHEDLSEAAVATARHDLHLQRSSDPDERSQAVRAERRRVADRYRQAFESILEDQDIADRLTSSLEATGLDESLADQEVDVDM</sequence>
<organism evidence="2 3">
    <name type="scientific">Halodesulfurarchaeum formicicum</name>
    <dbReference type="NCBI Taxonomy" id="1873524"/>
    <lineage>
        <taxon>Archaea</taxon>
        <taxon>Methanobacteriati</taxon>
        <taxon>Methanobacteriota</taxon>
        <taxon>Stenosarchaea group</taxon>
        <taxon>Halobacteria</taxon>
        <taxon>Halobacteriales</taxon>
        <taxon>Halobacteriaceae</taxon>
        <taxon>Halodesulfurarchaeum</taxon>
    </lineage>
</organism>
<evidence type="ECO:0000313" key="3">
    <source>
        <dbReference type="Proteomes" id="UP000185608"/>
    </source>
</evidence>
<dbReference type="Proteomes" id="UP000185608">
    <property type="component" value="Chromosome"/>
</dbReference>
<dbReference type="EMBL" id="CP016070">
    <property type="protein sequence ID" value="AOW79276.1"/>
    <property type="molecule type" value="Genomic_DNA"/>
</dbReference>
<feature type="region of interest" description="Disordered" evidence="1">
    <location>
        <begin position="99"/>
        <end position="118"/>
    </location>
</feature>
<reference evidence="2 3" key="1">
    <citation type="submission" date="2016-06" db="EMBL/GenBank/DDBJ databases">
        <title>Discovery of anaerobic lithoheterotrophic haloarchaeon capable of sulfur respiration by hydrogen and formate.</title>
        <authorList>
            <person name="Sorokin D.Y."/>
            <person name="Kublanov I.V."/>
            <person name="Roman P."/>
            <person name="Sinninghe Damste J.S."/>
            <person name="Golyshin P.N."/>
            <person name="Rojo D."/>
            <person name="Ciordia S."/>
            <person name="Mena Md.C."/>
            <person name="Ferrer M."/>
            <person name="Smedile F."/>
            <person name="Messina E."/>
            <person name="La Cono V."/>
            <person name="Yakimov M.M."/>
        </authorList>
    </citation>
    <scope>NUCLEOTIDE SEQUENCE [LARGE SCALE GENOMIC DNA]</scope>
    <source>
        <strain evidence="2 3">HTSR1</strain>
    </source>
</reference>
<evidence type="ECO:0000256" key="1">
    <source>
        <dbReference type="SAM" id="MobiDB-lite"/>
    </source>
</evidence>
<protein>
    <recommendedName>
        <fullName evidence="4">Conditioned medium-induced protein 4</fullName>
    </recommendedName>
</protein>
<name>A0A1D8S1N2_9EURY</name>
<dbReference type="RefSeq" id="WP_070364057.1">
    <property type="nucleotide sequence ID" value="NZ_CP016070.1"/>
</dbReference>
<dbReference type="KEGG" id="halh:HTSR_0066"/>
<accession>A0A1D8S1N2</accession>
<proteinExistence type="predicted"/>
<dbReference type="GeneID" id="29828085"/>
<evidence type="ECO:0000313" key="2">
    <source>
        <dbReference type="EMBL" id="AOW79276.1"/>
    </source>
</evidence>
<dbReference type="AlphaFoldDB" id="A0A1D8S1N2"/>
<dbReference type="STRING" id="1873524.HSR6_0065"/>
<gene>
    <name evidence="2" type="ORF">HTSR_0066</name>
</gene>
<evidence type="ECO:0008006" key="4">
    <source>
        <dbReference type="Google" id="ProtNLM"/>
    </source>
</evidence>